<evidence type="ECO:0000313" key="5">
    <source>
        <dbReference type="Proteomes" id="UP000014074"/>
    </source>
</evidence>
<protein>
    <submittedName>
        <fullName evidence="4">Putative aldehyde reductase ii protein</fullName>
    </submittedName>
</protein>
<dbReference type="InterPro" id="IPR002225">
    <property type="entry name" value="3Beta_OHSteriod_DH/Estase"/>
</dbReference>
<dbReference type="Pfam" id="PF01073">
    <property type="entry name" value="3Beta_HSD"/>
    <property type="match status" value="1"/>
</dbReference>
<name>R8BBX2_PHAM7</name>
<dbReference type="GeneID" id="19328499"/>
<feature type="domain" description="3-beta hydroxysteroid dehydrogenase/isomerase" evidence="3">
    <location>
        <begin position="15"/>
        <end position="149"/>
    </location>
</feature>
<gene>
    <name evidence="4" type="ORF">UCRPA7_7716</name>
</gene>
<dbReference type="RefSeq" id="XP_007918441.1">
    <property type="nucleotide sequence ID" value="XM_007920250.1"/>
</dbReference>
<dbReference type="AlphaFoldDB" id="R8BBX2"/>
<dbReference type="SUPFAM" id="SSF51735">
    <property type="entry name" value="NAD(P)-binding Rossmann-fold domains"/>
    <property type="match status" value="1"/>
</dbReference>
<dbReference type="PANTHER" id="PTHR10366:SF562">
    <property type="entry name" value="ALDEHYDE REDUCTASE II (AFU_ORTHOLOGUE AFUA_1G11360)"/>
    <property type="match status" value="1"/>
</dbReference>
<evidence type="ECO:0000256" key="2">
    <source>
        <dbReference type="ARBA" id="ARBA00023445"/>
    </source>
</evidence>
<keyword evidence="1" id="KW-0560">Oxidoreductase</keyword>
<dbReference type="GO" id="GO:0016616">
    <property type="term" value="F:oxidoreductase activity, acting on the CH-OH group of donors, NAD or NADP as acceptor"/>
    <property type="evidence" value="ECO:0007669"/>
    <property type="project" value="InterPro"/>
</dbReference>
<dbReference type="eggNOG" id="KOG1502">
    <property type="taxonomic scope" value="Eukaryota"/>
</dbReference>
<dbReference type="Proteomes" id="UP000014074">
    <property type="component" value="Unassembled WGS sequence"/>
</dbReference>
<accession>R8BBX2</accession>
<dbReference type="HOGENOM" id="CLU_007383_9_4_1"/>
<dbReference type="Gene3D" id="3.40.50.720">
    <property type="entry name" value="NAD(P)-binding Rossmann-like Domain"/>
    <property type="match status" value="1"/>
</dbReference>
<comment type="similarity">
    <text evidence="2">Belongs to the NAD(P)-dependent epimerase/dehydratase family. Dihydroflavonol-4-reductase subfamily.</text>
</comment>
<dbReference type="KEGG" id="tmn:UCRPA7_7716"/>
<dbReference type="OrthoDB" id="2735536at2759"/>
<dbReference type="PANTHER" id="PTHR10366">
    <property type="entry name" value="NAD DEPENDENT EPIMERASE/DEHYDRATASE"/>
    <property type="match status" value="1"/>
</dbReference>
<dbReference type="InterPro" id="IPR050425">
    <property type="entry name" value="NAD(P)_dehydrat-like"/>
</dbReference>
<sequence>MSPSATTIPTGSWVLVTGATGFLASHITTQLLDRGFRVRGTVRDVGQASWLFEGRFKTYADNGALELVAVPDFGADGAYDEAIKGVAAILHIAYVTKIVPDPNEVITPSVAGVRSIMNSAIRESSVKEVVFTSSAMAASSLAQNIDNGTVERNSWNDAVLRAAWTPPPYGLSHAIVNYPASKVAAEKEVWRFAEENELPFTVNVVSPAGLTGEPLNRKHIEGQANWVLHAFRGNKAVMDPMPACKNPPQVAFDLKSI</sequence>
<evidence type="ECO:0000259" key="3">
    <source>
        <dbReference type="Pfam" id="PF01073"/>
    </source>
</evidence>
<evidence type="ECO:0000256" key="1">
    <source>
        <dbReference type="ARBA" id="ARBA00023002"/>
    </source>
</evidence>
<proteinExistence type="inferred from homology"/>
<keyword evidence="5" id="KW-1185">Reference proteome</keyword>
<evidence type="ECO:0000313" key="4">
    <source>
        <dbReference type="EMBL" id="EON96784.1"/>
    </source>
</evidence>
<dbReference type="InterPro" id="IPR036291">
    <property type="entry name" value="NAD(P)-bd_dom_sf"/>
</dbReference>
<dbReference type="GO" id="GO:0006694">
    <property type="term" value="P:steroid biosynthetic process"/>
    <property type="evidence" value="ECO:0007669"/>
    <property type="project" value="InterPro"/>
</dbReference>
<dbReference type="EMBL" id="KB933312">
    <property type="protein sequence ID" value="EON96784.1"/>
    <property type="molecule type" value="Genomic_DNA"/>
</dbReference>
<organism evidence="4 5">
    <name type="scientific">Phaeoacremonium minimum (strain UCR-PA7)</name>
    <name type="common">Esca disease fungus</name>
    <name type="synonym">Togninia minima</name>
    <dbReference type="NCBI Taxonomy" id="1286976"/>
    <lineage>
        <taxon>Eukaryota</taxon>
        <taxon>Fungi</taxon>
        <taxon>Dikarya</taxon>
        <taxon>Ascomycota</taxon>
        <taxon>Pezizomycotina</taxon>
        <taxon>Sordariomycetes</taxon>
        <taxon>Sordariomycetidae</taxon>
        <taxon>Togniniales</taxon>
        <taxon>Togniniaceae</taxon>
        <taxon>Phaeoacremonium</taxon>
    </lineage>
</organism>
<reference evidence="5" key="1">
    <citation type="journal article" date="2013" name="Genome Announc.">
        <title>Draft genome sequence of the ascomycete Phaeoacremonium aleophilum strain UCR-PA7, a causal agent of the esca disease complex in grapevines.</title>
        <authorList>
            <person name="Blanco-Ulate B."/>
            <person name="Rolshausen P."/>
            <person name="Cantu D."/>
        </authorList>
    </citation>
    <scope>NUCLEOTIDE SEQUENCE [LARGE SCALE GENOMIC DNA]</scope>
    <source>
        <strain evidence="5">UCR-PA7</strain>
    </source>
</reference>